<reference evidence="2" key="1">
    <citation type="submission" date="2018-05" db="EMBL/GenBank/DDBJ databases">
        <authorList>
            <person name="Lanie J.A."/>
            <person name="Ng W.-L."/>
            <person name="Kazmierczak K.M."/>
            <person name="Andrzejewski T.M."/>
            <person name="Davidsen T.M."/>
            <person name="Wayne K.J."/>
            <person name="Tettelin H."/>
            <person name="Glass J.I."/>
            <person name="Rusch D."/>
            <person name="Podicherti R."/>
            <person name="Tsui H.-C.T."/>
            <person name="Winkler M.E."/>
        </authorList>
    </citation>
    <scope>NUCLEOTIDE SEQUENCE</scope>
</reference>
<dbReference type="Gene3D" id="3.40.50.1980">
    <property type="entry name" value="Nitrogenase molybdenum iron protein domain"/>
    <property type="match status" value="2"/>
</dbReference>
<evidence type="ECO:0000259" key="1">
    <source>
        <dbReference type="PROSITE" id="PS50983"/>
    </source>
</evidence>
<gene>
    <name evidence="2" type="ORF">METZ01_LOCUS290956</name>
</gene>
<dbReference type="CDD" id="cd01144">
    <property type="entry name" value="BtuF"/>
    <property type="match status" value="1"/>
</dbReference>
<dbReference type="Pfam" id="PF01497">
    <property type="entry name" value="Peripla_BP_2"/>
    <property type="match status" value="1"/>
</dbReference>
<dbReference type="PROSITE" id="PS50983">
    <property type="entry name" value="FE_B12_PBP"/>
    <property type="match status" value="1"/>
</dbReference>
<dbReference type="AlphaFoldDB" id="A0A382LSS1"/>
<name>A0A382LSS1_9ZZZZ</name>
<dbReference type="PANTHER" id="PTHR42860:SF1">
    <property type="entry name" value="VITAMIN B12-BINDING PROTEIN"/>
    <property type="match status" value="1"/>
</dbReference>
<proteinExistence type="predicted"/>
<dbReference type="InterPro" id="IPR002491">
    <property type="entry name" value="ABC_transptr_periplasmic_BD"/>
</dbReference>
<dbReference type="PANTHER" id="PTHR42860">
    <property type="entry name" value="VITAMIN B12-BINDING PROTEIN"/>
    <property type="match status" value="1"/>
</dbReference>
<dbReference type="InterPro" id="IPR051030">
    <property type="entry name" value="Vitamin_B12-ABC_binding"/>
</dbReference>
<accession>A0A382LSS1</accession>
<dbReference type="EMBL" id="UINC01088133">
    <property type="protein sequence ID" value="SVC38102.1"/>
    <property type="molecule type" value="Genomic_DNA"/>
</dbReference>
<protein>
    <recommendedName>
        <fullName evidence="1">Fe/B12 periplasmic-binding domain-containing protein</fullName>
    </recommendedName>
</protein>
<organism evidence="2">
    <name type="scientific">marine metagenome</name>
    <dbReference type="NCBI Taxonomy" id="408172"/>
    <lineage>
        <taxon>unclassified sequences</taxon>
        <taxon>metagenomes</taxon>
        <taxon>ecological metagenomes</taxon>
    </lineage>
</organism>
<dbReference type="SUPFAM" id="SSF53807">
    <property type="entry name" value="Helical backbone' metal receptor"/>
    <property type="match status" value="1"/>
</dbReference>
<sequence>MGKRVVSLLPSSTEIICKLGFSDHLIGVSHECDYPNSIVGLPVLTKPRFSPEGTSLEIDDRVQDLLKKGLSVYDVDVSLLRNLSPDLIVTQAQCEACAVSLNEVQEIVSKWTENQTKILSLEPNTLNDVWLDFDRVAKAMDVPESTSMINSEILGRLEILKDKLKEIKQKPTVLCIEWIDPIMVAANWVPELVNLAGGVNLLSDSGSHSHAYSWDDVLKSNPDFIIMMPCGFSIKRTLEEINLLQTKTGWKDLKAVKDNKVFVVDGNQYFNRPGPRLIDSAEILAEIFHGKHNERKYFEDAWIVTNS</sequence>
<feature type="domain" description="Fe/B12 periplasmic-binding" evidence="1">
    <location>
        <begin position="4"/>
        <end position="292"/>
    </location>
</feature>
<evidence type="ECO:0000313" key="2">
    <source>
        <dbReference type="EMBL" id="SVC38102.1"/>
    </source>
</evidence>